<feature type="region of interest" description="Disordered" evidence="13">
    <location>
        <begin position="1109"/>
        <end position="1159"/>
    </location>
</feature>
<feature type="region of interest" description="Disordered" evidence="13">
    <location>
        <begin position="654"/>
        <end position="755"/>
    </location>
</feature>
<proteinExistence type="inferred from homology"/>
<feature type="compositionally biased region" description="Polar residues" evidence="13">
    <location>
        <begin position="1258"/>
        <end position="1267"/>
    </location>
</feature>
<dbReference type="Gene3D" id="3.40.850.10">
    <property type="entry name" value="Kinesin motor domain"/>
    <property type="match status" value="1"/>
</dbReference>
<dbReference type="EMBL" id="CAJVPJ010000051">
    <property type="protein sequence ID" value="CAG8467090.1"/>
    <property type="molecule type" value="Genomic_DNA"/>
</dbReference>
<keyword evidence="10" id="KW-0206">Cytoskeleton</keyword>
<dbReference type="SUPFAM" id="SSF52540">
    <property type="entry name" value="P-loop containing nucleoside triphosphate hydrolases"/>
    <property type="match status" value="1"/>
</dbReference>
<keyword evidence="8 12" id="KW-0175">Coiled coil</keyword>
<feature type="domain" description="Kinesin motor" evidence="14">
    <location>
        <begin position="5"/>
        <end position="364"/>
    </location>
</feature>
<keyword evidence="6 11" id="KW-0547">Nucleotide-binding</keyword>
<keyword evidence="7 11" id="KW-0067">ATP-binding</keyword>
<feature type="region of interest" description="Disordered" evidence="13">
    <location>
        <begin position="1333"/>
        <end position="1490"/>
    </location>
</feature>
<feature type="region of interest" description="Disordered" evidence="13">
    <location>
        <begin position="502"/>
        <end position="526"/>
    </location>
</feature>
<dbReference type="PROSITE" id="PS00411">
    <property type="entry name" value="KINESIN_MOTOR_1"/>
    <property type="match status" value="1"/>
</dbReference>
<dbReference type="PANTHER" id="PTHR47969">
    <property type="entry name" value="CHROMOSOME-ASSOCIATED KINESIN KIF4A-RELATED"/>
    <property type="match status" value="1"/>
</dbReference>
<dbReference type="GO" id="GO:0005874">
    <property type="term" value="C:microtubule"/>
    <property type="evidence" value="ECO:0007669"/>
    <property type="project" value="UniProtKB-KW"/>
</dbReference>
<name>A0A9N8Z1L3_9GLOM</name>
<reference evidence="15" key="1">
    <citation type="submission" date="2021-06" db="EMBL/GenBank/DDBJ databases">
        <authorList>
            <person name="Kallberg Y."/>
            <person name="Tangrot J."/>
            <person name="Rosling A."/>
        </authorList>
    </citation>
    <scope>NUCLEOTIDE SEQUENCE</scope>
    <source>
        <strain evidence="15">IA702</strain>
    </source>
</reference>
<dbReference type="PRINTS" id="PR00380">
    <property type="entry name" value="KINESINHEAVY"/>
</dbReference>
<feature type="compositionally biased region" description="Basic and acidic residues" evidence="13">
    <location>
        <begin position="1248"/>
        <end position="1257"/>
    </location>
</feature>
<feature type="compositionally biased region" description="Basic and acidic residues" evidence="13">
    <location>
        <begin position="1400"/>
        <end position="1415"/>
    </location>
</feature>
<evidence type="ECO:0000256" key="12">
    <source>
        <dbReference type="SAM" id="Coils"/>
    </source>
</evidence>
<gene>
    <name evidence="15" type="ORF">POCULU_LOCUS851</name>
</gene>
<keyword evidence="2" id="KW-0963">Cytoplasm</keyword>
<evidence type="ECO:0000256" key="2">
    <source>
        <dbReference type="ARBA" id="ARBA00022490"/>
    </source>
</evidence>
<accession>A0A9N8Z1L3</accession>
<feature type="region of interest" description="Disordered" evidence="13">
    <location>
        <begin position="1554"/>
        <end position="1575"/>
    </location>
</feature>
<feature type="compositionally biased region" description="Low complexity" evidence="13">
    <location>
        <begin position="721"/>
        <end position="733"/>
    </location>
</feature>
<dbReference type="InterPro" id="IPR036961">
    <property type="entry name" value="Kinesin_motor_dom_sf"/>
</dbReference>
<evidence type="ECO:0000256" key="13">
    <source>
        <dbReference type="SAM" id="MobiDB-lite"/>
    </source>
</evidence>
<feature type="region of interest" description="Disordered" evidence="13">
    <location>
        <begin position="1248"/>
        <end position="1269"/>
    </location>
</feature>
<evidence type="ECO:0000313" key="15">
    <source>
        <dbReference type="EMBL" id="CAG8467090.1"/>
    </source>
</evidence>
<keyword evidence="16" id="KW-1185">Reference proteome</keyword>
<protein>
    <submittedName>
        <fullName evidence="15">6617_t:CDS:1</fullName>
    </submittedName>
</protein>
<feature type="compositionally biased region" description="Basic residues" evidence="13">
    <location>
        <begin position="1143"/>
        <end position="1155"/>
    </location>
</feature>
<keyword evidence="3" id="KW-0853">WD repeat</keyword>
<dbReference type="GO" id="GO:0007018">
    <property type="term" value="P:microtubule-based movement"/>
    <property type="evidence" value="ECO:0007669"/>
    <property type="project" value="InterPro"/>
</dbReference>
<dbReference type="PANTHER" id="PTHR47969:SF28">
    <property type="entry name" value="KINESIN-LIKE PROTEIN KIF21B"/>
    <property type="match status" value="1"/>
</dbReference>
<keyword evidence="9 11" id="KW-0505">Motor protein</keyword>
<comment type="subcellular location">
    <subcellularLocation>
        <location evidence="1">Cytoplasm</location>
        <location evidence="1">Cytoskeleton</location>
    </subcellularLocation>
</comment>
<dbReference type="Proteomes" id="UP000789572">
    <property type="component" value="Unassembled WGS sequence"/>
</dbReference>
<feature type="compositionally biased region" description="Polar residues" evidence="13">
    <location>
        <begin position="669"/>
        <end position="679"/>
    </location>
</feature>
<organism evidence="15 16">
    <name type="scientific">Paraglomus occultum</name>
    <dbReference type="NCBI Taxonomy" id="144539"/>
    <lineage>
        <taxon>Eukaryota</taxon>
        <taxon>Fungi</taxon>
        <taxon>Fungi incertae sedis</taxon>
        <taxon>Mucoromycota</taxon>
        <taxon>Glomeromycotina</taxon>
        <taxon>Glomeromycetes</taxon>
        <taxon>Paraglomerales</taxon>
        <taxon>Paraglomeraceae</taxon>
        <taxon>Paraglomus</taxon>
    </lineage>
</organism>
<evidence type="ECO:0000256" key="10">
    <source>
        <dbReference type="ARBA" id="ARBA00023212"/>
    </source>
</evidence>
<dbReference type="InterPro" id="IPR027640">
    <property type="entry name" value="Kinesin-like_fam"/>
</dbReference>
<evidence type="ECO:0000313" key="16">
    <source>
        <dbReference type="Proteomes" id="UP000789572"/>
    </source>
</evidence>
<dbReference type="GO" id="GO:0005524">
    <property type="term" value="F:ATP binding"/>
    <property type="evidence" value="ECO:0007669"/>
    <property type="project" value="UniProtKB-UniRule"/>
</dbReference>
<evidence type="ECO:0000256" key="5">
    <source>
        <dbReference type="ARBA" id="ARBA00022737"/>
    </source>
</evidence>
<feature type="region of interest" description="Disordered" evidence="13">
    <location>
        <begin position="589"/>
        <end position="629"/>
    </location>
</feature>
<feature type="compositionally biased region" description="Basic and acidic residues" evidence="13">
    <location>
        <begin position="1443"/>
        <end position="1463"/>
    </location>
</feature>
<evidence type="ECO:0000256" key="8">
    <source>
        <dbReference type="ARBA" id="ARBA00023054"/>
    </source>
</evidence>
<feature type="coiled-coil region" evidence="12">
    <location>
        <begin position="381"/>
        <end position="435"/>
    </location>
</feature>
<dbReference type="Pfam" id="PF25764">
    <property type="entry name" value="KIF21A_4th"/>
    <property type="match status" value="1"/>
</dbReference>
<dbReference type="GO" id="GO:0007052">
    <property type="term" value="P:mitotic spindle organization"/>
    <property type="evidence" value="ECO:0007669"/>
    <property type="project" value="TreeGrafter"/>
</dbReference>
<feature type="compositionally biased region" description="Basic and acidic residues" evidence="13">
    <location>
        <begin position="231"/>
        <end position="248"/>
    </location>
</feature>
<feature type="compositionally biased region" description="Low complexity" evidence="13">
    <location>
        <begin position="741"/>
        <end position="755"/>
    </location>
</feature>
<dbReference type="PROSITE" id="PS50067">
    <property type="entry name" value="KINESIN_MOTOR_2"/>
    <property type="match status" value="1"/>
</dbReference>
<dbReference type="GO" id="GO:0003777">
    <property type="term" value="F:microtubule motor activity"/>
    <property type="evidence" value="ECO:0007669"/>
    <property type="project" value="InterPro"/>
</dbReference>
<evidence type="ECO:0000256" key="3">
    <source>
        <dbReference type="ARBA" id="ARBA00022574"/>
    </source>
</evidence>
<evidence type="ECO:0000256" key="1">
    <source>
        <dbReference type="ARBA" id="ARBA00004245"/>
    </source>
</evidence>
<evidence type="ECO:0000259" key="14">
    <source>
        <dbReference type="PROSITE" id="PS50067"/>
    </source>
</evidence>
<evidence type="ECO:0000256" key="7">
    <source>
        <dbReference type="ARBA" id="ARBA00022840"/>
    </source>
</evidence>
<feature type="compositionally biased region" description="Basic and acidic residues" evidence="13">
    <location>
        <begin position="1112"/>
        <end position="1128"/>
    </location>
</feature>
<evidence type="ECO:0000256" key="6">
    <source>
        <dbReference type="ARBA" id="ARBA00022741"/>
    </source>
</evidence>
<dbReference type="OrthoDB" id="3176171at2759"/>
<dbReference type="InterPro" id="IPR027417">
    <property type="entry name" value="P-loop_NTPase"/>
</dbReference>
<feature type="compositionally biased region" description="Polar residues" evidence="13">
    <location>
        <begin position="1130"/>
        <end position="1140"/>
    </location>
</feature>
<evidence type="ECO:0000256" key="4">
    <source>
        <dbReference type="ARBA" id="ARBA00022701"/>
    </source>
</evidence>
<dbReference type="SMART" id="SM00129">
    <property type="entry name" value="KISc"/>
    <property type="match status" value="1"/>
</dbReference>
<dbReference type="InterPro" id="IPR019821">
    <property type="entry name" value="Kinesin_motor_CS"/>
</dbReference>
<feature type="coiled-coil region" evidence="12">
    <location>
        <begin position="1039"/>
        <end position="1066"/>
    </location>
</feature>
<dbReference type="GO" id="GO:0008017">
    <property type="term" value="F:microtubule binding"/>
    <property type="evidence" value="ECO:0007669"/>
    <property type="project" value="InterPro"/>
</dbReference>
<feature type="compositionally biased region" description="Polar residues" evidence="13">
    <location>
        <begin position="507"/>
        <end position="521"/>
    </location>
</feature>
<evidence type="ECO:0000256" key="9">
    <source>
        <dbReference type="ARBA" id="ARBA00023175"/>
    </source>
</evidence>
<dbReference type="FunFam" id="3.40.850.10:FF:000011">
    <property type="entry name" value="Kinesin family member 21A"/>
    <property type="match status" value="1"/>
</dbReference>
<feature type="compositionally biased region" description="Basic and acidic residues" evidence="13">
    <location>
        <begin position="1477"/>
        <end position="1490"/>
    </location>
</feature>
<feature type="compositionally biased region" description="Basic and acidic residues" evidence="13">
    <location>
        <begin position="1377"/>
        <end position="1393"/>
    </location>
</feature>
<dbReference type="Pfam" id="PF00225">
    <property type="entry name" value="Kinesin"/>
    <property type="match status" value="1"/>
</dbReference>
<dbReference type="GO" id="GO:0051231">
    <property type="term" value="P:spindle elongation"/>
    <property type="evidence" value="ECO:0007669"/>
    <property type="project" value="TreeGrafter"/>
</dbReference>
<dbReference type="GO" id="GO:0005875">
    <property type="term" value="C:microtubule associated complex"/>
    <property type="evidence" value="ECO:0007669"/>
    <property type="project" value="TreeGrafter"/>
</dbReference>
<feature type="binding site" evidence="11">
    <location>
        <begin position="84"/>
        <end position="91"/>
    </location>
    <ligand>
        <name>ATP</name>
        <dbReference type="ChEBI" id="CHEBI:30616"/>
    </ligand>
</feature>
<feature type="coiled-coil region" evidence="12">
    <location>
        <begin position="831"/>
        <end position="936"/>
    </location>
</feature>
<evidence type="ECO:0000256" key="11">
    <source>
        <dbReference type="PROSITE-ProRule" id="PRU00283"/>
    </source>
</evidence>
<comment type="caution">
    <text evidence="15">The sequence shown here is derived from an EMBL/GenBank/DDBJ whole genome shotgun (WGS) entry which is preliminary data.</text>
</comment>
<feature type="compositionally biased region" description="Acidic residues" evidence="13">
    <location>
        <begin position="595"/>
        <end position="617"/>
    </location>
</feature>
<comment type="similarity">
    <text evidence="11">Belongs to the TRAFAC class myosin-kinesin ATPase superfamily. Kinesin family.</text>
</comment>
<feature type="region of interest" description="Disordered" evidence="13">
    <location>
        <begin position="1502"/>
        <end position="1525"/>
    </location>
</feature>
<sequence length="1575" mass="178367">MTSTSVRVALRIRPLSNKEIQQRCDPCITVIEGAPQVLIGTDRSFTYDFVFPSETQQDEVFDDCAKPLLDKLMEGYNATILAYGQTGSGKTYSMGTAIDGATIPPEHQGIVPRSIYSLFGELEAKKTKHPEFSYEVFVTFLELYNEDLIDLLNIQTHDNKKAKNELMIREDANGQIYWAGVKEVPVTSPEETLDQLRKGSLCRTVASTDMNQVSSRSHAIFSLVLKQTKIEDPEENKENEPEQTEPQKKRNSKKASAKITSKFHFVDLAGSERLKRTNAVGDRAKEGIAINGGLLALGNVISALGDASRKVTHVPYRDSKLTRLLQDSLGGNSQTLMLACVSPADSNFMETLNTLKYANRTRNIKNKVSVNESYGESSVEINRLRSQVSQLKMELQTLRAGGVDAEVARKYEEEINRLKGECGQLKMKMANTTQELNEIRAHRDTLLMEMDLNKNAGSMTEEEREAKIKSHPVVQQYIDQISELKAQVFDLQNAQVKPVQVAPAQPIHSQSSRKSSFAGNSSRDKGHIKFYEQENSRRHESSRHDNADLSAGHFPVEGEEARGQLETQAEHEPVRSFVKPAVLDKVKGLFSDLPPDTEDCDDDNEDLSADPQDDFEYTDSNGQKVTRRLRRRSVKDTLEKAKEQIRQGLLFIKNGGSVHDDPVLGQLVKTPSSTKSESYIDQMLAGKNEKRRSSSVSFSDIPTMDVPSWQESNPPPQQQTRRASNSSRSVSFSDQPASPHSTKSSQDSTGGSSQQNAIALKRMLHQIQADIAVKEELVAQLERAEQEFHYMRTAYEEKLVHMQECLIQLQREREIAVKRAANSGVSTRDKNSILTELKARYEHKMKKLIAEIGDLRRKCNEITQTHQTAKTQNETTMRNMRIQIEQLKAEKLRMVKRMKAEADRVREVTERTQREIQNLRRKAKSVQTEKKKLERQTESQRLMLEKRTKDMLKANSKLKSVTSLLKQTTTPKAIAKVFRQNRRKTSIDLEKDSPPGSRRTSDEIRAIEEEIYASGYDKKKLLDTAIFQFISGKQSLAMMDEMVKKRDDLVNEKQEALNERERIMAENCDEHGNLDPSSEAMAQDLEDNIDMINSEISYINAKLRSLQAETARNAKPESESRRNSEDVNQKAAQQTKGTTNTKERRRGSGGGKKKFSISQIQSATPEAAYDFAMTILRNLDSFETQAIVESFFNDIVKLRTTDWSAQMTLKDREKTITDLRKTLLAMRRAAVLTTVEYEKRNKVLEDEMRRGSLHSENRTPSPISPTTLELHMTDIENDAVNTMDFFDRIYKQVEAEVTSPGPITSENLHDAPIGKPSSRTSYFHDDSYFDSPTVYSPHSPRDLPSSKRNSFARAPLPPGWLKDPTKRKSSSGSGQSDSRRNSQQHDRIPDSRRGSQQLDRGYESARYTDEIEKKSSLGRSGLHWTDSMDTLHDKYAPDSPRTPGEKPRRDIRDRRGSLRDSHSRRNSVSSLGLYNDRAPDGMREHRDSGYYGSVDKKRMANMARRGSKDLSHMRQNSYGGAPDDDNVSVCSDRCVHTRSNTPDIPNVFDRLSQSHTLSSKYRDKRLQTPEPVYAT</sequence>
<keyword evidence="4" id="KW-0493">Microtubule</keyword>
<feature type="region of interest" description="Disordered" evidence="13">
    <location>
        <begin position="231"/>
        <end position="257"/>
    </location>
</feature>
<dbReference type="InterPro" id="IPR001752">
    <property type="entry name" value="Kinesin_motor_dom"/>
</dbReference>
<dbReference type="CDD" id="cd01372">
    <property type="entry name" value="KISc_KIF4"/>
    <property type="match status" value="1"/>
</dbReference>
<feature type="region of interest" description="Disordered" evidence="13">
    <location>
        <begin position="1300"/>
        <end position="1319"/>
    </location>
</feature>
<keyword evidence="5" id="KW-0677">Repeat</keyword>